<gene>
    <name evidence="9" type="ORF">SAMN05414137_118114</name>
</gene>
<proteinExistence type="inferred from homology"/>
<evidence type="ECO:0000256" key="5">
    <source>
        <dbReference type="ARBA" id="ARBA00023002"/>
    </source>
</evidence>
<evidence type="ECO:0000256" key="1">
    <source>
        <dbReference type="ARBA" id="ARBA00001971"/>
    </source>
</evidence>
<dbReference type="RefSeq" id="WP_052438596.1">
    <property type="nucleotide sequence ID" value="NZ_BBPN01000010.1"/>
</dbReference>
<comment type="similarity">
    <text evidence="2 8">Belongs to the cytochrome P450 family.</text>
</comment>
<dbReference type="GO" id="GO:0016705">
    <property type="term" value="F:oxidoreductase activity, acting on paired donors, with incorporation or reduction of molecular oxygen"/>
    <property type="evidence" value="ECO:0007669"/>
    <property type="project" value="InterPro"/>
</dbReference>
<name>A0A1H7VLE2_STRJI</name>
<dbReference type="Pfam" id="PF00067">
    <property type="entry name" value="p450"/>
    <property type="match status" value="1"/>
</dbReference>
<evidence type="ECO:0000256" key="8">
    <source>
        <dbReference type="RuleBase" id="RU000461"/>
    </source>
</evidence>
<accession>A0A1H7VLE2</accession>
<dbReference type="FunFam" id="1.10.630.10:FF:000018">
    <property type="entry name" value="Cytochrome P450 monooxygenase"/>
    <property type="match status" value="1"/>
</dbReference>
<sequence length="401" mass="44464">MSSEAEFPETFPFAVGPLGEPPVELSELRAKCPVSRVTLPSGDEAWVVTGYDEVSSALSEQRLSRAALREPGAVRMVKGPDFGDNPYSLFNLEGADHARLRRMIAQAFSPRRAEVLRPRVQEIADELVDRLLQLPQPVDVYAEFCALLPIWVVCEIVGAPVEDREQIKEWTETLMSVGSNERRLEAREAFGGYVRGLVAARRAEPQDDLLSILVQARDEDDRLSEAELTWLGAELLLAGHDTTVNTLGRGIFQLLRHRDQWELLTARPQELTDSATEEVFRYAPPSDAGLIRVALEDFDLAGTAIRKGEGVIPLMHAAARDERHFAEPERFDITRTGNRHLVFGYGPHHCPAAGVARMEVQVALGTLARRVPQLALAVAPEEVAWRGGHITLRPETVPVIL</sequence>
<keyword evidence="7 8" id="KW-0503">Monooxygenase</keyword>
<evidence type="ECO:0000256" key="7">
    <source>
        <dbReference type="ARBA" id="ARBA00023033"/>
    </source>
</evidence>
<dbReference type="InterPro" id="IPR017972">
    <property type="entry name" value="Cyt_P450_CS"/>
</dbReference>
<evidence type="ECO:0000313" key="9">
    <source>
        <dbReference type="EMBL" id="SEM09980.1"/>
    </source>
</evidence>
<dbReference type="CDD" id="cd11031">
    <property type="entry name" value="Cyp158A-like"/>
    <property type="match status" value="1"/>
</dbReference>
<dbReference type="InterPro" id="IPR001128">
    <property type="entry name" value="Cyt_P450"/>
</dbReference>
<dbReference type="EMBL" id="FOAZ01000018">
    <property type="protein sequence ID" value="SEM09980.1"/>
    <property type="molecule type" value="Genomic_DNA"/>
</dbReference>
<dbReference type="SUPFAM" id="SSF48264">
    <property type="entry name" value="Cytochrome P450"/>
    <property type="match status" value="1"/>
</dbReference>
<evidence type="ECO:0000256" key="6">
    <source>
        <dbReference type="ARBA" id="ARBA00023004"/>
    </source>
</evidence>
<dbReference type="GO" id="GO:0004497">
    <property type="term" value="F:monooxygenase activity"/>
    <property type="evidence" value="ECO:0007669"/>
    <property type="project" value="UniProtKB-KW"/>
</dbReference>
<dbReference type="PANTHER" id="PTHR46696:SF5">
    <property type="entry name" value="CYTOCHROME P450 BJ-1"/>
    <property type="match status" value="1"/>
</dbReference>
<dbReference type="GO" id="GO:0005506">
    <property type="term" value="F:iron ion binding"/>
    <property type="evidence" value="ECO:0007669"/>
    <property type="project" value="InterPro"/>
</dbReference>
<dbReference type="Proteomes" id="UP000183015">
    <property type="component" value="Unassembled WGS sequence"/>
</dbReference>
<keyword evidence="3 8" id="KW-0349">Heme</keyword>
<comment type="cofactor">
    <cofactor evidence="1">
        <name>heme</name>
        <dbReference type="ChEBI" id="CHEBI:30413"/>
    </cofactor>
</comment>
<keyword evidence="4 8" id="KW-0479">Metal-binding</keyword>
<evidence type="ECO:0000313" key="10">
    <source>
        <dbReference type="Proteomes" id="UP000183015"/>
    </source>
</evidence>
<dbReference type="PROSITE" id="PS00086">
    <property type="entry name" value="CYTOCHROME_P450"/>
    <property type="match status" value="1"/>
</dbReference>
<dbReference type="PANTHER" id="PTHR46696">
    <property type="entry name" value="P450, PUTATIVE (EUROFUNG)-RELATED"/>
    <property type="match status" value="1"/>
</dbReference>
<dbReference type="Gene3D" id="1.10.630.10">
    <property type="entry name" value="Cytochrome P450"/>
    <property type="match status" value="1"/>
</dbReference>
<dbReference type="AlphaFoldDB" id="A0A1H7VLE2"/>
<reference evidence="10" key="1">
    <citation type="submission" date="2016-10" db="EMBL/GenBank/DDBJ databases">
        <authorList>
            <person name="Varghese N."/>
        </authorList>
    </citation>
    <scope>NUCLEOTIDE SEQUENCE [LARGE SCALE GENOMIC DNA]</scope>
    <source>
        <strain evidence="10">DSM 45096 / BCRC 16803 / CGMCC 4.1857 / CIP 109030 / JCM 12277 / KCTC 19219 / NBRC 100920 / 33214</strain>
    </source>
</reference>
<dbReference type="PRINTS" id="PR00385">
    <property type="entry name" value="P450"/>
</dbReference>
<protein>
    <submittedName>
        <fullName evidence="9">Cytochrome P450</fullName>
    </submittedName>
</protein>
<keyword evidence="5 8" id="KW-0560">Oxidoreductase</keyword>
<dbReference type="InterPro" id="IPR002397">
    <property type="entry name" value="Cyt_P450_B"/>
</dbReference>
<keyword evidence="10" id="KW-1185">Reference proteome</keyword>
<dbReference type="InterPro" id="IPR036396">
    <property type="entry name" value="Cyt_P450_sf"/>
</dbReference>
<dbReference type="eggNOG" id="COG2124">
    <property type="taxonomic scope" value="Bacteria"/>
</dbReference>
<dbReference type="STRING" id="235985.SAMN05414137_118114"/>
<organism evidence="9 10">
    <name type="scientific">Streptacidiphilus jiangxiensis</name>
    <dbReference type="NCBI Taxonomy" id="235985"/>
    <lineage>
        <taxon>Bacteria</taxon>
        <taxon>Bacillati</taxon>
        <taxon>Actinomycetota</taxon>
        <taxon>Actinomycetes</taxon>
        <taxon>Kitasatosporales</taxon>
        <taxon>Streptomycetaceae</taxon>
        <taxon>Streptacidiphilus</taxon>
    </lineage>
</organism>
<keyword evidence="6 8" id="KW-0408">Iron</keyword>
<dbReference type="OrthoDB" id="3218463at2"/>
<dbReference type="PRINTS" id="PR00359">
    <property type="entry name" value="BP450"/>
</dbReference>
<evidence type="ECO:0000256" key="3">
    <source>
        <dbReference type="ARBA" id="ARBA00022617"/>
    </source>
</evidence>
<evidence type="ECO:0000256" key="2">
    <source>
        <dbReference type="ARBA" id="ARBA00010617"/>
    </source>
</evidence>
<dbReference type="GO" id="GO:0020037">
    <property type="term" value="F:heme binding"/>
    <property type="evidence" value="ECO:0007669"/>
    <property type="project" value="InterPro"/>
</dbReference>
<evidence type="ECO:0000256" key="4">
    <source>
        <dbReference type="ARBA" id="ARBA00022723"/>
    </source>
</evidence>